<dbReference type="InterPro" id="IPR015942">
    <property type="entry name" value="Asp/Glu/hydantoin_racemase"/>
</dbReference>
<evidence type="ECO:0000313" key="2">
    <source>
        <dbReference type="EMBL" id="VVQ12759.1"/>
    </source>
</evidence>
<evidence type="ECO:0000313" key="3">
    <source>
        <dbReference type="Proteomes" id="UP000381378"/>
    </source>
</evidence>
<dbReference type="Proteomes" id="UP000381378">
    <property type="component" value="Unassembled WGS sequence"/>
</dbReference>
<dbReference type="InterPro" id="IPR052186">
    <property type="entry name" value="Hydantoin_racemase-like"/>
</dbReference>
<comment type="similarity">
    <text evidence="1">Belongs to the HyuE racemase family.</text>
</comment>
<evidence type="ECO:0000256" key="1">
    <source>
        <dbReference type="ARBA" id="ARBA00038414"/>
    </source>
</evidence>
<accession>A0A5E7UQK5</accession>
<dbReference type="InterPro" id="IPR053714">
    <property type="entry name" value="Iso_Racemase_Enz_sf"/>
</dbReference>
<dbReference type="AlphaFoldDB" id="A0A5E7UQK5"/>
<dbReference type="PANTHER" id="PTHR28047">
    <property type="entry name" value="PROTEIN DCG1"/>
    <property type="match status" value="1"/>
</dbReference>
<proteinExistence type="inferred from homology"/>
<protein>
    <recommendedName>
        <fullName evidence="4">Racemase</fullName>
    </recommendedName>
</protein>
<dbReference type="Gene3D" id="3.40.50.12500">
    <property type="match status" value="1"/>
</dbReference>
<dbReference type="EMBL" id="CABVJF010000015">
    <property type="protein sequence ID" value="VVQ12759.1"/>
    <property type="molecule type" value="Genomic_DNA"/>
</dbReference>
<organism evidence="2 3">
    <name type="scientific">Pseudomonas fluorescens</name>
    <dbReference type="NCBI Taxonomy" id="294"/>
    <lineage>
        <taxon>Bacteria</taxon>
        <taxon>Pseudomonadati</taxon>
        <taxon>Pseudomonadota</taxon>
        <taxon>Gammaproteobacteria</taxon>
        <taxon>Pseudomonadales</taxon>
        <taxon>Pseudomonadaceae</taxon>
        <taxon>Pseudomonas</taxon>
    </lineage>
</organism>
<dbReference type="PANTHER" id="PTHR28047:SF5">
    <property type="entry name" value="PROTEIN DCG1"/>
    <property type="match status" value="1"/>
</dbReference>
<evidence type="ECO:0008006" key="4">
    <source>
        <dbReference type="Google" id="ProtNLM"/>
    </source>
</evidence>
<dbReference type="RefSeq" id="WP_150787063.1">
    <property type="nucleotide sequence ID" value="NZ_CABVJF010000015.1"/>
</dbReference>
<name>A0A5E7UQK5_PSEFL</name>
<dbReference type="GO" id="GO:0047661">
    <property type="term" value="F:amino-acid racemase activity"/>
    <property type="evidence" value="ECO:0007669"/>
    <property type="project" value="InterPro"/>
</dbReference>
<dbReference type="Pfam" id="PF01177">
    <property type="entry name" value="Asp_Glu_race"/>
    <property type="match status" value="1"/>
</dbReference>
<reference evidence="2 3" key="1">
    <citation type="submission" date="2019-09" db="EMBL/GenBank/DDBJ databases">
        <authorList>
            <person name="Chandra G."/>
            <person name="Truman W A."/>
        </authorList>
    </citation>
    <scope>NUCLEOTIDE SEQUENCE [LARGE SCALE GENOMIC DNA]</scope>
    <source>
        <strain evidence="2">PS928</strain>
    </source>
</reference>
<sequence>MSIRIWHQSFTVLSDLGAYDEALRAHFRKVARPGTEIHLHGMRPGTYRNHYPGDDIKYSALQYLHGIQFMAAGINAQHQGFDAYAISTLPEPALKETRSLLDIPVVGYGESAMLTACMLGRTFGVLVFINELAEQITENAVRHGLAGRLTGVRHVGFQFADVLAAFTDPTALIERFRSAARGLIAQGAEVIIPGEAPLNVLLATHGVNEVDGVPVLDSLGAWIKQAEAMVDLRRANGTSTCNRGYFSAQPAPERMREVFEFYGLTPFLQGGAQP</sequence>
<dbReference type="OrthoDB" id="9791723at2"/>
<gene>
    <name evidence="2" type="ORF">PS928_03919</name>
</gene>